<evidence type="ECO:0000256" key="1">
    <source>
        <dbReference type="ARBA" id="ARBA00022741"/>
    </source>
</evidence>
<dbReference type="GO" id="GO:0110051">
    <property type="term" value="P:metabolite repair"/>
    <property type="evidence" value="ECO:0007669"/>
    <property type="project" value="TreeGrafter"/>
</dbReference>
<dbReference type="GO" id="GO:0047453">
    <property type="term" value="F:ATP-dependent NAD(P)H-hydrate dehydratase activity"/>
    <property type="evidence" value="ECO:0007669"/>
    <property type="project" value="UniProtKB-UniRule"/>
</dbReference>
<dbReference type="HAMAP" id="MF_01965">
    <property type="entry name" value="NADHX_dehydratase"/>
    <property type="match status" value="1"/>
</dbReference>
<evidence type="ECO:0000256" key="7">
    <source>
        <dbReference type="HAMAP-Rule" id="MF_03157"/>
    </source>
</evidence>
<keyword evidence="5 7" id="KW-0456">Lyase</keyword>
<dbReference type="SUPFAM" id="SSF53613">
    <property type="entry name" value="Ribokinase-like"/>
    <property type="match status" value="1"/>
</dbReference>
<evidence type="ECO:0000259" key="8">
    <source>
        <dbReference type="PROSITE" id="PS51383"/>
    </source>
</evidence>
<keyword evidence="10" id="KW-1185">Reference proteome</keyword>
<dbReference type="InterPro" id="IPR029056">
    <property type="entry name" value="Ribokinase-like"/>
</dbReference>
<dbReference type="NCBIfam" id="TIGR00196">
    <property type="entry name" value="yjeF_cterm"/>
    <property type="match status" value="1"/>
</dbReference>
<dbReference type="EC" id="4.2.1.93" evidence="7"/>
<evidence type="ECO:0000256" key="5">
    <source>
        <dbReference type="ARBA" id="ARBA00023239"/>
    </source>
</evidence>
<evidence type="ECO:0000313" key="10">
    <source>
        <dbReference type="Proteomes" id="UP000005408"/>
    </source>
</evidence>
<comment type="catalytic activity">
    <reaction evidence="6 7">
        <text>(6S)-NADPHX + ATP = ADP + phosphate + NADPH + H(+)</text>
        <dbReference type="Rhea" id="RHEA:32231"/>
        <dbReference type="ChEBI" id="CHEBI:15378"/>
        <dbReference type="ChEBI" id="CHEBI:30616"/>
        <dbReference type="ChEBI" id="CHEBI:43474"/>
        <dbReference type="ChEBI" id="CHEBI:57783"/>
        <dbReference type="ChEBI" id="CHEBI:64076"/>
        <dbReference type="ChEBI" id="CHEBI:456216"/>
        <dbReference type="EC" id="4.2.1.93"/>
    </reaction>
</comment>
<evidence type="ECO:0000313" key="9">
    <source>
        <dbReference type="EnsemblMetazoa" id="G27365.1:cds"/>
    </source>
</evidence>
<keyword evidence="2 7" id="KW-0067">ATP-binding</keyword>
<comment type="function">
    <text evidence="7">Catalyzes the dehydration of the S-form of NAD(P)HX at the expense of ATP, which is converted to ADP. Together with NAD(P)HX epimerase, which catalyzes the epimerization of the S- and R-forms, the enzyme allows the repair of both epimers of NAD(P)HX, a damaged form of NAD(P)H that is a result of enzymatic or heat-dependent hydration.</text>
</comment>
<evidence type="ECO:0000256" key="4">
    <source>
        <dbReference type="ARBA" id="ARBA00023027"/>
    </source>
</evidence>
<dbReference type="GO" id="GO:0046496">
    <property type="term" value="P:nicotinamide nucleotide metabolic process"/>
    <property type="evidence" value="ECO:0007669"/>
    <property type="project" value="UniProtKB-UniRule"/>
</dbReference>
<dbReference type="EnsemblMetazoa" id="G27365.1">
    <property type="protein sequence ID" value="G27365.1:cds"/>
    <property type="gene ID" value="G27365"/>
</dbReference>
<comment type="similarity">
    <text evidence="7">Belongs to the NnrD/CARKD family.</text>
</comment>
<evidence type="ECO:0000256" key="2">
    <source>
        <dbReference type="ARBA" id="ARBA00022840"/>
    </source>
</evidence>
<feature type="binding site" evidence="7">
    <location>
        <begin position="232"/>
        <end position="236"/>
    </location>
    <ligand>
        <name>ATP</name>
        <dbReference type="ChEBI" id="CHEBI:30616"/>
    </ligand>
</feature>
<evidence type="ECO:0000256" key="3">
    <source>
        <dbReference type="ARBA" id="ARBA00022857"/>
    </source>
</evidence>
<sequence length="312" mass="33592">MFSLSSLVVYLAGKTRLLPHGNRPLFIPHNRSHSIPIQLLGMVRSFVPPLSNDFHKGMMGRIGIIGGCREYTGAPYYAAISALKVGCDLSYVFCTDGAATAIKSYSPELIVLPYLDSASAGQEIGSWIERLHVLVIGPGLGRDRQILNNTKDIVLRAKKQDLPLVIDADGLHMITEDPSIITGYRKAILTPNKVEFERLFEKMVGHKPHGDDMVGNVNILSRKMGNVTIVQKGEDDIISDGDNALVCTAEGSPRRCGGQGDLLSGVLGTFTHWAHRATDSSVEKGCIGGACLSSIGDLPCVRPSDGVYGCMS</sequence>
<keyword evidence="7" id="KW-0597">Phosphoprotein</keyword>
<dbReference type="AlphaFoldDB" id="A0A8W8LG65"/>
<feature type="binding site" evidence="7">
    <location>
        <begin position="192"/>
        <end position="198"/>
    </location>
    <ligand>
        <name>(6S)-NADPHX</name>
        <dbReference type="ChEBI" id="CHEBI:64076"/>
    </ligand>
</feature>
<evidence type="ECO:0000256" key="6">
    <source>
        <dbReference type="ARBA" id="ARBA00047472"/>
    </source>
</evidence>
<keyword evidence="4 7" id="KW-0520">NAD</keyword>
<dbReference type="InterPro" id="IPR000631">
    <property type="entry name" value="CARKD"/>
</dbReference>
<reference evidence="9" key="1">
    <citation type="submission" date="2022-08" db="UniProtKB">
        <authorList>
            <consortium name="EnsemblMetazoa"/>
        </authorList>
    </citation>
    <scope>IDENTIFICATION</scope>
    <source>
        <strain evidence="9">05x7-T-G4-1.051#20</strain>
    </source>
</reference>
<dbReference type="Gene3D" id="3.40.1190.20">
    <property type="match status" value="1"/>
</dbReference>
<comment type="cofactor">
    <cofactor evidence="7">
        <name>Mg(2+)</name>
        <dbReference type="ChEBI" id="CHEBI:18420"/>
    </cofactor>
</comment>
<name>A0A8W8LG65_MAGGI</name>
<feature type="domain" description="YjeF C-terminal" evidence="8">
    <location>
        <begin position="39"/>
        <end position="312"/>
    </location>
</feature>
<feature type="binding site" evidence="7">
    <location>
        <begin position="251"/>
        <end position="260"/>
    </location>
    <ligand>
        <name>ATP</name>
        <dbReference type="ChEBI" id="CHEBI:30616"/>
    </ligand>
</feature>
<keyword evidence="1 7" id="KW-0547">Nucleotide-binding</keyword>
<dbReference type="Proteomes" id="UP000005408">
    <property type="component" value="Unassembled WGS sequence"/>
</dbReference>
<dbReference type="Pfam" id="PF01256">
    <property type="entry name" value="Carb_kinase"/>
    <property type="match status" value="1"/>
</dbReference>
<dbReference type="GO" id="GO:0005524">
    <property type="term" value="F:ATP binding"/>
    <property type="evidence" value="ECO:0007669"/>
    <property type="project" value="UniProtKB-KW"/>
</dbReference>
<protein>
    <recommendedName>
        <fullName evidence="7">ATP-dependent (S)-NAD(P)H-hydrate dehydratase</fullName>
        <ecNumber evidence="7">4.2.1.93</ecNumber>
    </recommendedName>
    <alternativeName>
        <fullName evidence="7">ATP-dependent NAD(P)HX dehydratase</fullName>
    </alternativeName>
</protein>
<feature type="binding site" evidence="7">
    <location>
        <position position="139"/>
    </location>
    <ligand>
        <name>(6S)-NADPHX</name>
        <dbReference type="ChEBI" id="CHEBI:64076"/>
    </ligand>
</feature>
<comment type="catalytic activity">
    <reaction evidence="7">
        <text>(6S)-NADHX + ATP = ADP + phosphate + NADH + H(+)</text>
        <dbReference type="Rhea" id="RHEA:19017"/>
        <dbReference type="ChEBI" id="CHEBI:15378"/>
        <dbReference type="ChEBI" id="CHEBI:30616"/>
        <dbReference type="ChEBI" id="CHEBI:43474"/>
        <dbReference type="ChEBI" id="CHEBI:57945"/>
        <dbReference type="ChEBI" id="CHEBI:64074"/>
        <dbReference type="ChEBI" id="CHEBI:456216"/>
        <dbReference type="EC" id="4.2.1.93"/>
    </reaction>
</comment>
<dbReference type="PANTHER" id="PTHR12592:SF0">
    <property type="entry name" value="ATP-DEPENDENT (S)-NAD(P)H-HYDRATE DEHYDRATASE"/>
    <property type="match status" value="1"/>
</dbReference>
<feature type="binding site" evidence="7">
    <location>
        <position position="261"/>
    </location>
    <ligand>
        <name>(6S)-NADPHX</name>
        <dbReference type="ChEBI" id="CHEBI:64076"/>
    </ligand>
</feature>
<dbReference type="PANTHER" id="PTHR12592">
    <property type="entry name" value="ATP-DEPENDENT (S)-NAD(P)H-HYDRATE DEHYDRATASE FAMILY MEMBER"/>
    <property type="match status" value="1"/>
</dbReference>
<accession>A0A8W8LG65</accession>
<dbReference type="PROSITE" id="PS51383">
    <property type="entry name" value="YJEF_C_3"/>
    <property type="match status" value="1"/>
</dbReference>
<keyword evidence="3" id="KW-0521">NADP</keyword>
<proteinExistence type="inferred from homology"/>
<dbReference type="CDD" id="cd01171">
    <property type="entry name" value="YXKO-related"/>
    <property type="match status" value="1"/>
</dbReference>
<organism evidence="9 10">
    <name type="scientific">Magallana gigas</name>
    <name type="common">Pacific oyster</name>
    <name type="synonym">Crassostrea gigas</name>
    <dbReference type="NCBI Taxonomy" id="29159"/>
    <lineage>
        <taxon>Eukaryota</taxon>
        <taxon>Metazoa</taxon>
        <taxon>Spiralia</taxon>
        <taxon>Lophotrochozoa</taxon>
        <taxon>Mollusca</taxon>
        <taxon>Bivalvia</taxon>
        <taxon>Autobranchia</taxon>
        <taxon>Pteriomorphia</taxon>
        <taxon>Ostreida</taxon>
        <taxon>Ostreoidea</taxon>
        <taxon>Ostreidae</taxon>
        <taxon>Magallana</taxon>
    </lineage>
</organism>